<gene>
    <name evidence="3" type="ORF">rosag_29810</name>
</gene>
<comment type="caution">
    <text evidence="3">The sequence shown here is derived from an EMBL/GenBank/DDBJ whole genome shotgun (WGS) entry which is preliminary data.</text>
</comment>
<dbReference type="PANTHER" id="PTHR36304">
    <property type="entry name" value="DOMAIN GTPASE-ACTIVATING PROTEIN, PUTATIVE-RELATED-RELATED"/>
    <property type="match status" value="1"/>
</dbReference>
<dbReference type="RefSeq" id="WP_284350918.1">
    <property type="nucleotide sequence ID" value="NZ_BRXS01000004.1"/>
</dbReference>
<evidence type="ECO:0000256" key="1">
    <source>
        <dbReference type="SAM" id="MobiDB-lite"/>
    </source>
</evidence>
<proteinExistence type="predicted"/>
<accession>A0AA37QIK4</accession>
<dbReference type="PANTHER" id="PTHR36304:SF4">
    <property type="entry name" value="DUF4388 DOMAIN-CONTAINING PROTEIN"/>
    <property type="match status" value="1"/>
</dbReference>
<dbReference type="Proteomes" id="UP001161325">
    <property type="component" value="Unassembled WGS sequence"/>
</dbReference>
<dbReference type="EMBL" id="BRXS01000004">
    <property type="protein sequence ID" value="GLC26468.1"/>
    <property type="molecule type" value="Genomic_DNA"/>
</dbReference>
<feature type="domain" description="PatA-like N-terminal" evidence="2">
    <location>
        <begin position="7"/>
        <end position="120"/>
    </location>
</feature>
<evidence type="ECO:0000313" key="4">
    <source>
        <dbReference type="Proteomes" id="UP001161325"/>
    </source>
</evidence>
<organism evidence="3 4">
    <name type="scientific">Roseisolibacter agri</name>
    <dbReference type="NCBI Taxonomy" id="2014610"/>
    <lineage>
        <taxon>Bacteria</taxon>
        <taxon>Pseudomonadati</taxon>
        <taxon>Gemmatimonadota</taxon>
        <taxon>Gemmatimonadia</taxon>
        <taxon>Gemmatimonadales</taxon>
        <taxon>Gemmatimonadaceae</taxon>
        <taxon>Roseisolibacter</taxon>
    </lineage>
</organism>
<feature type="region of interest" description="Disordered" evidence="1">
    <location>
        <begin position="197"/>
        <end position="220"/>
    </location>
</feature>
<protein>
    <recommendedName>
        <fullName evidence="2">PatA-like N-terminal domain-containing protein</fullName>
    </recommendedName>
</protein>
<name>A0AA37QIK4_9BACT</name>
<dbReference type="Pfam" id="PF14332">
    <property type="entry name" value="DUF4388"/>
    <property type="match status" value="1"/>
</dbReference>
<evidence type="ECO:0000259" key="2">
    <source>
        <dbReference type="Pfam" id="PF14332"/>
    </source>
</evidence>
<dbReference type="AlphaFoldDB" id="A0AA37QIK4"/>
<evidence type="ECO:0000313" key="3">
    <source>
        <dbReference type="EMBL" id="GLC26468.1"/>
    </source>
</evidence>
<keyword evidence="4" id="KW-1185">Reference proteome</keyword>
<reference evidence="3" key="1">
    <citation type="submission" date="2022-08" db="EMBL/GenBank/DDBJ databases">
        <title>Draft genome sequencing of Roseisolibacter agri AW1220.</title>
        <authorList>
            <person name="Tobiishi Y."/>
            <person name="Tonouchi A."/>
        </authorList>
    </citation>
    <scope>NUCLEOTIDE SEQUENCE</scope>
    <source>
        <strain evidence="3">AW1220</strain>
    </source>
</reference>
<dbReference type="InterPro" id="IPR025497">
    <property type="entry name" value="PatA-like_N"/>
</dbReference>
<sequence length="220" mass="22795">MSAPVLEGSLRELALADVLQLLELGRRTGTLRVVDEPRGLVGEVDLADGAIGGARLGPRGALRDAVRDADVQAVVCALLDARIGRFGFLPTAEPAPSMTARRLRIEGVLVEAARRADEWARLADDVPHAGAVPVLSAGEDASPVSLDARRWALLAEIDGSRDVVGLAASLGRDPLDLAAELAELVRLGVVACRDAATSPASDSTSAASDVPSAPVRSSSW</sequence>